<proteinExistence type="predicted"/>
<keyword evidence="1" id="KW-0732">Signal</keyword>
<dbReference type="Proteomes" id="UP001604277">
    <property type="component" value="Unassembled WGS sequence"/>
</dbReference>
<dbReference type="EMBL" id="JBFOLJ010000002">
    <property type="protein sequence ID" value="KAL2555042.1"/>
    <property type="molecule type" value="Genomic_DNA"/>
</dbReference>
<accession>A0ABD1WZ89</accession>
<feature type="chain" id="PRO_5044799667" evidence="1">
    <location>
        <begin position="19"/>
        <end position="120"/>
    </location>
</feature>
<protein>
    <submittedName>
        <fullName evidence="2">Uncharacterized protein</fullName>
    </submittedName>
</protein>
<name>A0ABD1WZ89_9LAMI</name>
<feature type="signal peptide" evidence="1">
    <location>
        <begin position="1"/>
        <end position="18"/>
    </location>
</feature>
<gene>
    <name evidence="2" type="ORF">Fot_08661</name>
</gene>
<reference evidence="3" key="1">
    <citation type="submission" date="2024-07" db="EMBL/GenBank/DDBJ databases">
        <title>Two chromosome-level genome assemblies of Korean endemic species Abeliophyllum distichum and Forsythia ovata (Oleaceae).</title>
        <authorList>
            <person name="Jang H."/>
        </authorList>
    </citation>
    <scope>NUCLEOTIDE SEQUENCE [LARGE SCALE GENOMIC DNA]</scope>
</reference>
<organism evidence="2 3">
    <name type="scientific">Forsythia ovata</name>
    <dbReference type="NCBI Taxonomy" id="205694"/>
    <lineage>
        <taxon>Eukaryota</taxon>
        <taxon>Viridiplantae</taxon>
        <taxon>Streptophyta</taxon>
        <taxon>Embryophyta</taxon>
        <taxon>Tracheophyta</taxon>
        <taxon>Spermatophyta</taxon>
        <taxon>Magnoliopsida</taxon>
        <taxon>eudicotyledons</taxon>
        <taxon>Gunneridae</taxon>
        <taxon>Pentapetalae</taxon>
        <taxon>asterids</taxon>
        <taxon>lamiids</taxon>
        <taxon>Lamiales</taxon>
        <taxon>Oleaceae</taxon>
        <taxon>Forsythieae</taxon>
        <taxon>Forsythia</taxon>
    </lineage>
</organism>
<keyword evidence="3" id="KW-1185">Reference proteome</keyword>
<comment type="caution">
    <text evidence="2">The sequence shown here is derived from an EMBL/GenBank/DDBJ whole genome shotgun (WGS) entry which is preliminary data.</text>
</comment>
<evidence type="ECO:0000313" key="3">
    <source>
        <dbReference type="Proteomes" id="UP001604277"/>
    </source>
</evidence>
<evidence type="ECO:0000313" key="2">
    <source>
        <dbReference type="EMBL" id="KAL2555042.1"/>
    </source>
</evidence>
<dbReference type="AlphaFoldDB" id="A0ABD1WZ89"/>
<sequence length="120" mass="13173">MTTLLSIAFTASSAQLLAIVEDNTSLDIAGTYNKKDENEELWLNPRAPLRNFNLPYSSSSSSNPRMLPLYCHLSQALDYFLTVIPAISDASLVLYKLNLVDLPASRAEFITLSVGPGHVE</sequence>
<evidence type="ECO:0000256" key="1">
    <source>
        <dbReference type="SAM" id="SignalP"/>
    </source>
</evidence>